<dbReference type="EMBL" id="LCIE01000002">
    <property type="protein sequence ID" value="KKT49753.1"/>
    <property type="molecule type" value="Genomic_DNA"/>
</dbReference>
<comment type="caution">
    <text evidence="2">The sequence shown here is derived from an EMBL/GenBank/DDBJ whole genome shotgun (WGS) entry which is preliminary data.</text>
</comment>
<evidence type="ECO:0000313" key="3">
    <source>
        <dbReference type="Proteomes" id="UP000034172"/>
    </source>
</evidence>
<proteinExistence type="predicted"/>
<dbReference type="Proteomes" id="UP000034172">
    <property type="component" value="Unassembled WGS sequence"/>
</dbReference>
<sequence length="96" mass="10832">MKNKPKTISISELKNELMKNKDFRVEYESQLPEFQIACQIIEARLKKNMTQSDLANKIHSGQAVISRLESLNSKPSLSLLSKVAKALDTKISISIE</sequence>
<dbReference type="STRING" id="1618392.UW41_C0002G0029"/>
<accession>A0A0G1HSX9</accession>
<evidence type="ECO:0000313" key="2">
    <source>
        <dbReference type="EMBL" id="KKT49753.1"/>
    </source>
</evidence>
<dbReference type="SMART" id="SM00530">
    <property type="entry name" value="HTH_XRE"/>
    <property type="match status" value="1"/>
</dbReference>
<organism evidence="2 3">
    <name type="scientific">Candidatus Collierbacteria bacterium GW2011_GWC2_44_18</name>
    <dbReference type="NCBI Taxonomy" id="1618392"/>
    <lineage>
        <taxon>Bacteria</taxon>
        <taxon>Candidatus Collieribacteriota</taxon>
    </lineage>
</organism>
<gene>
    <name evidence="2" type="ORF">UW41_C0002G0029</name>
</gene>
<protein>
    <submittedName>
        <fullName evidence="2">DNA-binding helix-turn-helix protein</fullName>
    </submittedName>
</protein>
<evidence type="ECO:0000259" key="1">
    <source>
        <dbReference type="PROSITE" id="PS50943"/>
    </source>
</evidence>
<dbReference type="InterPro" id="IPR001387">
    <property type="entry name" value="Cro/C1-type_HTH"/>
</dbReference>
<dbReference type="AlphaFoldDB" id="A0A0G1HSX9"/>
<dbReference type="CDD" id="cd00093">
    <property type="entry name" value="HTH_XRE"/>
    <property type="match status" value="1"/>
</dbReference>
<reference evidence="2 3" key="1">
    <citation type="journal article" date="2015" name="Nature">
        <title>rRNA introns, odd ribosomes, and small enigmatic genomes across a large radiation of phyla.</title>
        <authorList>
            <person name="Brown C.T."/>
            <person name="Hug L.A."/>
            <person name="Thomas B.C."/>
            <person name="Sharon I."/>
            <person name="Castelle C.J."/>
            <person name="Singh A."/>
            <person name="Wilkins M.J."/>
            <person name="Williams K.H."/>
            <person name="Banfield J.F."/>
        </authorList>
    </citation>
    <scope>NUCLEOTIDE SEQUENCE [LARGE SCALE GENOMIC DNA]</scope>
</reference>
<dbReference type="Pfam" id="PF01381">
    <property type="entry name" value="HTH_3"/>
    <property type="match status" value="1"/>
</dbReference>
<dbReference type="PROSITE" id="PS50943">
    <property type="entry name" value="HTH_CROC1"/>
    <property type="match status" value="1"/>
</dbReference>
<dbReference type="Gene3D" id="1.10.260.40">
    <property type="entry name" value="lambda repressor-like DNA-binding domains"/>
    <property type="match status" value="1"/>
</dbReference>
<feature type="domain" description="HTH cro/C1-type" evidence="1">
    <location>
        <begin position="40"/>
        <end position="94"/>
    </location>
</feature>
<keyword evidence="2" id="KW-0238">DNA-binding</keyword>
<dbReference type="GO" id="GO:0003677">
    <property type="term" value="F:DNA binding"/>
    <property type="evidence" value="ECO:0007669"/>
    <property type="project" value="UniProtKB-KW"/>
</dbReference>
<name>A0A0G1HSX9_9BACT</name>
<dbReference type="SUPFAM" id="SSF47413">
    <property type="entry name" value="lambda repressor-like DNA-binding domains"/>
    <property type="match status" value="1"/>
</dbReference>
<dbReference type="InterPro" id="IPR010982">
    <property type="entry name" value="Lambda_DNA-bd_dom_sf"/>
</dbReference>